<dbReference type="PANTHER" id="PTHR48071">
    <property type="entry name" value="SRCR DOMAIN-CONTAINING PROTEIN"/>
    <property type="match status" value="1"/>
</dbReference>
<protein>
    <recommendedName>
        <fullName evidence="3">SRCR domain-containing protein</fullName>
    </recommendedName>
</protein>
<evidence type="ECO:0000313" key="4">
    <source>
        <dbReference type="EMBL" id="KAH3725243.1"/>
    </source>
</evidence>
<evidence type="ECO:0000313" key="5">
    <source>
        <dbReference type="Proteomes" id="UP000828390"/>
    </source>
</evidence>
<dbReference type="InterPro" id="IPR001190">
    <property type="entry name" value="SRCR"/>
</dbReference>
<evidence type="ECO:0000256" key="1">
    <source>
        <dbReference type="ARBA" id="ARBA00023157"/>
    </source>
</evidence>
<accession>A0A9D4CIS1</accession>
<reference evidence="4" key="1">
    <citation type="journal article" date="2019" name="bioRxiv">
        <title>The Genome of the Zebra Mussel, Dreissena polymorpha: A Resource for Invasive Species Research.</title>
        <authorList>
            <person name="McCartney M.A."/>
            <person name="Auch B."/>
            <person name="Kono T."/>
            <person name="Mallez S."/>
            <person name="Zhang Y."/>
            <person name="Obille A."/>
            <person name="Becker A."/>
            <person name="Abrahante J.E."/>
            <person name="Garbe J."/>
            <person name="Badalamenti J.P."/>
            <person name="Herman A."/>
            <person name="Mangelson H."/>
            <person name="Liachko I."/>
            <person name="Sullivan S."/>
            <person name="Sone E.D."/>
            <person name="Koren S."/>
            <person name="Silverstein K.A.T."/>
            <person name="Beckman K.B."/>
            <person name="Gohl D.M."/>
        </authorList>
    </citation>
    <scope>NUCLEOTIDE SEQUENCE</scope>
    <source>
        <strain evidence="4">Duluth1</strain>
        <tissue evidence="4">Whole animal</tissue>
    </source>
</reference>
<dbReference type="InterPro" id="IPR036772">
    <property type="entry name" value="SRCR-like_dom_sf"/>
</dbReference>
<dbReference type="Proteomes" id="UP000828390">
    <property type="component" value="Unassembled WGS sequence"/>
</dbReference>
<comment type="caution">
    <text evidence="4">The sequence shown here is derived from an EMBL/GenBank/DDBJ whole genome shotgun (WGS) entry which is preliminary data.</text>
</comment>
<dbReference type="Gene3D" id="3.10.250.10">
    <property type="entry name" value="SRCR-like domain"/>
    <property type="match status" value="1"/>
</dbReference>
<organism evidence="4 5">
    <name type="scientific">Dreissena polymorpha</name>
    <name type="common">Zebra mussel</name>
    <name type="synonym">Mytilus polymorpha</name>
    <dbReference type="NCBI Taxonomy" id="45954"/>
    <lineage>
        <taxon>Eukaryota</taxon>
        <taxon>Metazoa</taxon>
        <taxon>Spiralia</taxon>
        <taxon>Lophotrochozoa</taxon>
        <taxon>Mollusca</taxon>
        <taxon>Bivalvia</taxon>
        <taxon>Autobranchia</taxon>
        <taxon>Heteroconchia</taxon>
        <taxon>Euheterodonta</taxon>
        <taxon>Imparidentia</taxon>
        <taxon>Neoheterodontei</taxon>
        <taxon>Myida</taxon>
        <taxon>Dreissenoidea</taxon>
        <taxon>Dreissenidae</taxon>
        <taxon>Dreissena</taxon>
    </lineage>
</organism>
<dbReference type="Pfam" id="PF00530">
    <property type="entry name" value="SRCR"/>
    <property type="match status" value="1"/>
</dbReference>
<dbReference type="EMBL" id="JAIWYP010000012">
    <property type="protein sequence ID" value="KAH3725243.1"/>
    <property type="molecule type" value="Genomic_DNA"/>
</dbReference>
<dbReference type="PROSITE" id="PS50287">
    <property type="entry name" value="SRCR_2"/>
    <property type="match status" value="1"/>
</dbReference>
<dbReference type="SUPFAM" id="SSF56487">
    <property type="entry name" value="SRCR-like"/>
    <property type="match status" value="1"/>
</dbReference>
<gene>
    <name evidence="4" type="ORF">DPMN_051078</name>
</gene>
<dbReference type="AlphaFoldDB" id="A0A9D4CIS1"/>
<dbReference type="PANTHER" id="PTHR48071:SF18">
    <property type="entry name" value="DELETED IN MALIGNANT BRAIN TUMORS 1 PROTEIN-RELATED"/>
    <property type="match status" value="1"/>
</dbReference>
<proteinExistence type="predicted"/>
<name>A0A9D4CIS1_DREPO</name>
<dbReference type="SMART" id="SM00202">
    <property type="entry name" value="SR"/>
    <property type="match status" value="1"/>
</dbReference>
<keyword evidence="1 2" id="KW-1015">Disulfide bond</keyword>
<dbReference type="GO" id="GO:0016020">
    <property type="term" value="C:membrane"/>
    <property type="evidence" value="ECO:0007669"/>
    <property type="project" value="InterPro"/>
</dbReference>
<feature type="domain" description="SRCR" evidence="3">
    <location>
        <begin position="1"/>
        <end position="57"/>
    </location>
</feature>
<sequence length="72" mass="7850">MSNGTILHHDDFDEGSGQIWLDDVSCNGTESSIVNCAHSEWGMHNCVHEEDVGVICGSVGRRIDLISPFTFA</sequence>
<reference evidence="4" key="2">
    <citation type="submission" date="2020-11" db="EMBL/GenBank/DDBJ databases">
        <authorList>
            <person name="McCartney M.A."/>
            <person name="Auch B."/>
            <person name="Kono T."/>
            <person name="Mallez S."/>
            <person name="Becker A."/>
            <person name="Gohl D.M."/>
            <person name="Silverstein K.A.T."/>
            <person name="Koren S."/>
            <person name="Bechman K.B."/>
            <person name="Herman A."/>
            <person name="Abrahante J.E."/>
            <person name="Garbe J."/>
        </authorList>
    </citation>
    <scope>NUCLEOTIDE SEQUENCE</scope>
    <source>
        <strain evidence="4">Duluth1</strain>
        <tissue evidence="4">Whole animal</tissue>
    </source>
</reference>
<evidence type="ECO:0000259" key="3">
    <source>
        <dbReference type="PROSITE" id="PS50287"/>
    </source>
</evidence>
<keyword evidence="5" id="KW-1185">Reference proteome</keyword>
<feature type="disulfide bond" evidence="2">
    <location>
        <begin position="26"/>
        <end position="36"/>
    </location>
</feature>
<dbReference type="PRINTS" id="PR00258">
    <property type="entry name" value="SPERACTRCPTR"/>
</dbReference>
<evidence type="ECO:0000256" key="2">
    <source>
        <dbReference type="PROSITE-ProRule" id="PRU00196"/>
    </source>
</evidence>
<comment type="caution">
    <text evidence="2">Lacks conserved residue(s) required for the propagation of feature annotation.</text>
</comment>